<reference evidence="6" key="2">
    <citation type="submission" date="2015-01" db="EMBL/GenBank/DDBJ databases">
        <title>Evolutionary Origins and Diversification of the Mycorrhizal Mutualists.</title>
        <authorList>
            <consortium name="DOE Joint Genome Institute"/>
            <consortium name="Mycorrhizal Genomics Consortium"/>
            <person name="Kohler A."/>
            <person name="Kuo A."/>
            <person name="Nagy L.G."/>
            <person name="Floudas D."/>
            <person name="Copeland A."/>
            <person name="Barry K.W."/>
            <person name="Cichocki N."/>
            <person name="Veneault-Fourrey C."/>
            <person name="LaButti K."/>
            <person name="Lindquist E.A."/>
            <person name="Lipzen A."/>
            <person name="Lundell T."/>
            <person name="Morin E."/>
            <person name="Murat C."/>
            <person name="Riley R."/>
            <person name="Ohm R."/>
            <person name="Sun H."/>
            <person name="Tunlid A."/>
            <person name="Henrissat B."/>
            <person name="Grigoriev I.V."/>
            <person name="Hibbett D.S."/>
            <person name="Martin F."/>
        </authorList>
    </citation>
    <scope>NUCLEOTIDE SEQUENCE [LARGE SCALE GENOMIC DNA]</scope>
    <source>
        <strain evidence="6">441</strain>
    </source>
</reference>
<sequence length="517" mass="56081">MASCGNPIADDGALMPSRPKFDKGKYCIKCKLNLGNIVIRHAVYCRDCFIPLVTVKFRRALEPHVNANTGTSKRPKLKASGSLILGFSGGLGSAVLLDLVYKSYLAGHPPTDENGDPRGGINHPRNANVWTTCAVCYVEVSGAFPEAHDSTEEIRSTLASYANLEFILLRLEDAFDASWWCRVTGSSDMSQLALELGKDGLPTEGLILARSSNTLPPKDALRAFLTALPTSTAVSRAIQILIRLLLLFTAQSRGASHLLLGSSLTTLAVSLISCVAQGGGHAIREEFQEHWPPGSSSRIGLGGSVRVVRPLRDVTIKECTAFAWWNGIRVLGRPGLMRAIAGIPGLTKDFVVRLEKDYPSTVSTIARTCAKLEPKGVSVGECWFCRRHLQGGLADWKARISIRSHPDPKVAAQLTSPSPTLCSVPPEQAPQLPSLDTHLCYSCVTMFTSRSSRKLSSAPSLVHRLDTPLPRWVESKSTGVPSQEAVLVSDNGELWVRNQQSEGESRKSITDFLLPDH</sequence>
<dbReference type="GO" id="GO:0000049">
    <property type="term" value="F:tRNA binding"/>
    <property type="evidence" value="ECO:0007669"/>
    <property type="project" value="InterPro"/>
</dbReference>
<evidence type="ECO:0000313" key="6">
    <source>
        <dbReference type="Proteomes" id="UP000054018"/>
    </source>
</evidence>
<keyword evidence="2 3" id="KW-0819">tRNA processing</keyword>
<dbReference type="OrthoDB" id="25129at2759"/>
<dbReference type="Gene3D" id="3.40.50.620">
    <property type="entry name" value="HUPs"/>
    <property type="match status" value="1"/>
</dbReference>
<keyword evidence="1 3" id="KW-0963">Cytoplasm</keyword>
<gene>
    <name evidence="3" type="primary">NCS2</name>
    <name evidence="3" type="synonym">CTU2</name>
    <name evidence="5" type="ORF">PISMIDRAFT_673296</name>
</gene>
<evidence type="ECO:0000256" key="4">
    <source>
        <dbReference type="SAM" id="MobiDB-lite"/>
    </source>
</evidence>
<organism evidence="5 6">
    <name type="scientific">Pisolithus microcarpus 441</name>
    <dbReference type="NCBI Taxonomy" id="765257"/>
    <lineage>
        <taxon>Eukaryota</taxon>
        <taxon>Fungi</taxon>
        <taxon>Dikarya</taxon>
        <taxon>Basidiomycota</taxon>
        <taxon>Agaricomycotina</taxon>
        <taxon>Agaricomycetes</taxon>
        <taxon>Agaricomycetidae</taxon>
        <taxon>Boletales</taxon>
        <taxon>Sclerodermatineae</taxon>
        <taxon>Pisolithaceae</taxon>
        <taxon>Pisolithus</taxon>
    </lineage>
</organism>
<dbReference type="HAMAP" id="MF_03054">
    <property type="entry name" value="CTU2"/>
    <property type="match status" value="1"/>
</dbReference>
<evidence type="ECO:0000313" key="5">
    <source>
        <dbReference type="EMBL" id="KIK28980.1"/>
    </source>
</evidence>
<accession>A0A0C9YVD8</accession>
<dbReference type="Proteomes" id="UP000054018">
    <property type="component" value="Unassembled WGS sequence"/>
</dbReference>
<keyword evidence="6" id="KW-1185">Reference proteome</keyword>
<dbReference type="InterPro" id="IPR014729">
    <property type="entry name" value="Rossmann-like_a/b/a_fold"/>
</dbReference>
<reference evidence="5 6" key="1">
    <citation type="submission" date="2014-04" db="EMBL/GenBank/DDBJ databases">
        <authorList>
            <consortium name="DOE Joint Genome Institute"/>
            <person name="Kuo A."/>
            <person name="Kohler A."/>
            <person name="Costa M.D."/>
            <person name="Nagy L.G."/>
            <person name="Floudas D."/>
            <person name="Copeland A."/>
            <person name="Barry K.W."/>
            <person name="Cichocki N."/>
            <person name="Veneault-Fourrey C."/>
            <person name="LaButti K."/>
            <person name="Lindquist E.A."/>
            <person name="Lipzen A."/>
            <person name="Lundell T."/>
            <person name="Morin E."/>
            <person name="Murat C."/>
            <person name="Sun H."/>
            <person name="Tunlid A."/>
            <person name="Henrissat B."/>
            <person name="Grigoriev I.V."/>
            <person name="Hibbett D.S."/>
            <person name="Martin F."/>
            <person name="Nordberg H.P."/>
            <person name="Cantor M.N."/>
            <person name="Hua S.X."/>
        </authorList>
    </citation>
    <scope>NUCLEOTIDE SEQUENCE [LARGE SCALE GENOMIC DNA]</scope>
    <source>
        <strain evidence="5 6">441</strain>
    </source>
</reference>
<dbReference type="UniPathway" id="UPA00988"/>
<dbReference type="AlphaFoldDB" id="A0A0C9YVD8"/>
<dbReference type="STRING" id="765257.A0A0C9YVD8"/>
<dbReference type="PANTHER" id="PTHR20882:SF14">
    <property type="entry name" value="CYTOPLASMIC TRNA 2-THIOLATION PROTEIN 2"/>
    <property type="match status" value="1"/>
</dbReference>
<dbReference type="EMBL" id="KN833691">
    <property type="protein sequence ID" value="KIK28980.1"/>
    <property type="molecule type" value="Genomic_DNA"/>
</dbReference>
<proteinExistence type="inferred from homology"/>
<dbReference type="GO" id="GO:0032447">
    <property type="term" value="P:protein urmylation"/>
    <property type="evidence" value="ECO:0007669"/>
    <property type="project" value="UniProtKB-UniRule"/>
</dbReference>
<evidence type="ECO:0000256" key="3">
    <source>
        <dbReference type="HAMAP-Rule" id="MF_03054"/>
    </source>
</evidence>
<dbReference type="SUPFAM" id="SSF52402">
    <property type="entry name" value="Adenine nucleotide alpha hydrolases-like"/>
    <property type="match status" value="1"/>
</dbReference>
<protein>
    <recommendedName>
        <fullName evidence="3">Cytoplasmic tRNA 2-thiolation protein 2</fullName>
    </recommendedName>
</protein>
<dbReference type="InterPro" id="IPR019407">
    <property type="entry name" value="CTU2"/>
</dbReference>
<dbReference type="GO" id="GO:0016783">
    <property type="term" value="F:sulfurtransferase activity"/>
    <property type="evidence" value="ECO:0007669"/>
    <property type="project" value="TreeGrafter"/>
</dbReference>
<evidence type="ECO:0000256" key="2">
    <source>
        <dbReference type="ARBA" id="ARBA00022694"/>
    </source>
</evidence>
<feature type="compositionally biased region" description="Basic and acidic residues" evidence="4">
    <location>
        <begin position="503"/>
        <end position="517"/>
    </location>
</feature>
<dbReference type="HOGENOM" id="CLU_024534_4_0_1"/>
<dbReference type="GO" id="GO:0002143">
    <property type="term" value="P:tRNA wobble position uridine thiolation"/>
    <property type="evidence" value="ECO:0007669"/>
    <property type="project" value="TreeGrafter"/>
</dbReference>
<feature type="region of interest" description="Disordered" evidence="4">
    <location>
        <begin position="498"/>
        <end position="517"/>
    </location>
</feature>
<evidence type="ECO:0000256" key="1">
    <source>
        <dbReference type="ARBA" id="ARBA00022490"/>
    </source>
</evidence>
<name>A0A0C9YVD8_9AGAM</name>
<comment type="function">
    <text evidence="3">Plays a central role in 2-thiolation of mcm(5)S(2)U at tRNA wobble positions of tRNA(Lys), tRNA(Glu) and tRNA(Gln). May act by forming a heterodimer with NCS6 that ligates sulfur from thiocarboxylated URM1 onto the uridine of tRNAs at wobble position. Prior mcm(5) tRNA modification by the elongator complex is required for 2-thiolation. May also be involved in protein urmylation.</text>
</comment>
<dbReference type="Pfam" id="PF10288">
    <property type="entry name" value="CTU2"/>
    <property type="match status" value="1"/>
</dbReference>
<comment type="pathway">
    <text evidence="3">tRNA modification; 5-methoxycarbonylmethyl-2-thiouridine-tRNA biosynthesis.</text>
</comment>
<dbReference type="PANTHER" id="PTHR20882">
    <property type="entry name" value="CYTOPLASMIC TRNA 2-THIOLATION PROTEIN 2"/>
    <property type="match status" value="1"/>
</dbReference>
<dbReference type="GO" id="GO:0016779">
    <property type="term" value="F:nucleotidyltransferase activity"/>
    <property type="evidence" value="ECO:0007669"/>
    <property type="project" value="UniProtKB-UniRule"/>
</dbReference>
<dbReference type="GO" id="GO:0005829">
    <property type="term" value="C:cytosol"/>
    <property type="evidence" value="ECO:0007669"/>
    <property type="project" value="TreeGrafter"/>
</dbReference>
<comment type="subcellular location">
    <subcellularLocation>
        <location evidence="3">Cytoplasm</location>
    </subcellularLocation>
</comment>
<comment type="similarity">
    <text evidence="3">Belongs to the CTU2/NCS2 family.</text>
</comment>